<evidence type="ECO:0000313" key="3">
    <source>
        <dbReference type="Proteomes" id="UP001445335"/>
    </source>
</evidence>
<dbReference type="InterPro" id="IPR000073">
    <property type="entry name" value="AB_hydrolase_1"/>
</dbReference>
<dbReference type="InterPro" id="IPR029058">
    <property type="entry name" value="AB_hydrolase_fold"/>
</dbReference>
<dbReference type="PANTHER" id="PTHR43689:SF8">
    <property type="entry name" value="ALPHA_BETA-HYDROLASES SUPERFAMILY PROTEIN"/>
    <property type="match status" value="1"/>
</dbReference>
<evidence type="ECO:0000313" key="2">
    <source>
        <dbReference type="EMBL" id="KAK9820947.1"/>
    </source>
</evidence>
<dbReference type="Proteomes" id="UP001445335">
    <property type="component" value="Unassembled WGS sequence"/>
</dbReference>
<reference evidence="2 3" key="1">
    <citation type="journal article" date="2024" name="Nat. Commun.">
        <title>Phylogenomics reveals the evolutionary origins of lichenization in chlorophyte algae.</title>
        <authorList>
            <person name="Puginier C."/>
            <person name="Libourel C."/>
            <person name="Otte J."/>
            <person name="Skaloud P."/>
            <person name="Haon M."/>
            <person name="Grisel S."/>
            <person name="Petersen M."/>
            <person name="Berrin J.G."/>
            <person name="Delaux P.M."/>
            <person name="Dal Grande F."/>
            <person name="Keller J."/>
        </authorList>
    </citation>
    <scope>NUCLEOTIDE SEQUENCE [LARGE SCALE GENOMIC DNA]</scope>
    <source>
        <strain evidence="2 3">SAG 245.80</strain>
    </source>
</reference>
<proteinExistence type="predicted"/>
<dbReference type="AlphaFoldDB" id="A0AAW1QHJ5"/>
<evidence type="ECO:0000259" key="1">
    <source>
        <dbReference type="Pfam" id="PF12697"/>
    </source>
</evidence>
<name>A0AAW1QHJ5_9CHLO</name>
<accession>A0AAW1QHJ5</accession>
<dbReference type="SUPFAM" id="SSF53474">
    <property type="entry name" value="alpha/beta-Hydrolases"/>
    <property type="match status" value="1"/>
</dbReference>
<dbReference type="EMBL" id="JALJOU010000111">
    <property type="protein sequence ID" value="KAK9820947.1"/>
    <property type="molecule type" value="Genomic_DNA"/>
</dbReference>
<gene>
    <name evidence="2" type="ORF">WJX81_001377</name>
</gene>
<sequence>MQRPSWHNSQFREQVGPLQAAGVATVAYDFLGCGSSAKPRDATAYAPGELFADLEAVHDQYCKEHQAVFLVAHSFGTCLAVRLAVQLGSALTGLVLIGAFHPALGGGAMRGLFLLPETVLGWLQPLLTRQFMGLAFHANSHRRRPELLAQEARYSNANLPHMFRAFYRQVGEFFEPPESYDELLRAVAAPALVISGNTDRLTPLDSMGARVTGLLPRARLISLAHAGHQVFQEEPEAFNAALLNFMTSCLAPCLDAREAA</sequence>
<dbReference type="PRINTS" id="PR00111">
    <property type="entry name" value="ABHYDROLASE"/>
</dbReference>
<feature type="domain" description="AB hydrolase-1" evidence="1">
    <location>
        <begin position="6"/>
        <end position="241"/>
    </location>
</feature>
<dbReference type="Pfam" id="PF12697">
    <property type="entry name" value="Abhydrolase_6"/>
    <property type="match status" value="1"/>
</dbReference>
<protein>
    <recommendedName>
        <fullName evidence="1">AB hydrolase-1 domain-containing protein</fullName>
    </recommendedName>
</protein>
<keyword evidence="3" id="KW-1185">Reference proteome</keyword>
<dbReference type="PANTHER" id="PTHR43689">
    <property type="entry name" value="HYDROLASE"/>
    <property type="match status" value="1"/>
</dbReference>
<dbReference type="Gene3D" id="3.40.50.1820">
    <property type="entry name" value="alpha/beta hydrolase"/>
    <property type="match status" value="1"/>
</dbReference>
<organism evidence="2 3">
    <name type="scientific">Elliptochloris bilobata</name>
    <dbReference type="NCBI Taxonomy" id="381761"/>
    <lineage>
        <taxon>Eukaryota</taxon>
        <taxon>Viridiplantae</taxon>
        <taxon>Chlorophyta</taxon>
        <taxon>core chlorophytes</taxon>
        <taxon>Trebouxiophyceae</taxon>
        <taxon>Trebouxiophyceae incertae sedis</taxon>
        <taxon>Elliptochloris clade</taxon>
        <taxon>Elliptochloris</taxon>
    </lineage>
</organism>
<comment type="caution">
    <text evidence="2">The sequence shown here is derived from an EMBL/GenBank/DDBJ whole genome shotgun (WGS) entry which is preliminary data.</text>
</comment>